<comment type="caution">
    <text evidence="1">The sequence shown here is derived from an EMBL/GenBank/DDBJ whole genome shotgun (WGS) entry which is preliminary data.</text>
</comment>
<dbReference type="CDD" id="cd11577">
    <property type="entry name" value="GH71"/>
    <property type="match status" value="1"/>
</dbReference>
<dbReference type="VEuPathDB" id="FungiDB:BTJ68_09139"/>
<gene>
    <name evidence="1" type="ORF">D0862_05329</name>
</gene>
<dbReference type="Proteomes" id="UP000281468">
    <property type="component" value="Unassembled WGS sequence"/>
</dbReference>
<organism evidence="1 2">
    <name type="scientific">Hortaea werneckii</name>
    <name type="common">Black yeast</name>
    <name type="synonym">Cladosporium werneckii</name>
    <dbReference type="NCBI Taxonomy" id="91943"/>
    <lineage>
        <taxon>Eukaryota</taxon>
        <taxon>Fungi</taxon>
        <taxon>Dikarya</taxon>
        <taxon>Ascomycota</taxon>
        <taxon>Pezizomycotina</taxon>
        <taxon>Dothideomycetes</taxon>
        <taxon>Dothideomycetidae</taxon>
        <taxon>Mycosphaerellales</taxon>
        <taxon>Teratosphaeriaceae</taxon>
        <taxon>Hortaea</taxon>
    </lineage>
</organism>
<evidence type="ECO:0000313" key="2">
    <source>
        <dbReference type="Proteomes" id="UP000281468"/>
    </source>
</evidence>
<evidence type="ECO:0008006" key="3">
    <source>
        <dbReference type="Google" id="ProtNLM"/>
    </source>
</evidence>
<dbReference type="EMBL" id="QWIQ01000139">
    <property type="protein sequence ID" value="RMZ04358.1"/>
    <property type="molecule type" value="Genomic_DNA"/>
</dbReference>
<accession>A0A3M7GTY1</accession>
<evidence type="ECO:0000313" key="1">
    <source>
        <dbReference type="EMBL" id="RMZ04358.1"/>
    </source>
</evidence>
<sequence>MILRLLETTTSATRPSDHHQHLTMRSFSFIAAASAMLQAAHATDVFAHFMVQNAYAYDVDQWKKDMSAAQQMGIDGFAMNWIPPECQSGLSWVPDRIDDAFTAAEQMGFKLMHSFDMSYSECYIYWNQTYMADAISKYSGSSAAYRWNSNMLVSTYGGDQVDQYGNEFFQGLKDNMKGYNPISLAPALTTYSLSAWDNPQSSASNLMSDYPSIDGYLNWQAWPLDSDTNMTTSSDEAFKSALKSNGKSGPYIMAVSPWQYKDLNNGNPLDAWVAYSDMLLAKRFESLTGENAFQPDIIELLTWNDFCESHYLRDLPDQHDTSAKDYVELGDMGAYVWGQNHAPWRIIAKYYIHWMKFGAPPAITMDQVIFWHRIHPKGAMCSGGSSTGIRNNKYPDDAVFAWALVKDQSTISMSIGSNQYWTFDADGSGPAMGMVPFPSDLSLDGVKPEVSIMRNGQTIEHAQSAQPVSNYCSYENFNPVVNLVGQGINDGL</sequence>
<reference evidence="1 2" key="1">
    <citation type="journal article" date="2018" name="BMC Genomics">
        <title>Genomic evidence for intraspecific hybridization in a clonal and extremely halotolerant yeast.</title>
        <authorList>
            <person name="Gostincar C."/>
            <person name="Stajich J.E."/>
            <person name="Zupancic J."/>
            <person name="Zalar P."/>
            <person name="Gunde-Cimerman N."/>
        </authorList>
    </citation>
    <scope>NUCLEOTIDE SEQUENCE [LARGE SCALE GENOMIC DNA]</scope>
    <source>
        <strain evidence="1 2">EXF-171</strain>
    </source>
</reference>
<protein>
    <recommendedName>
        <fullName evidence="3">Glycoside hydrolase family 71 protein</fullName>
    </recommendedName>
</protein>
<name>A0A3M7GTY1_HORWE</name>
<dbReference type="Pfam" id="PF03659">
    <property type="entry name" value="Glyco_hydro_71"/>
    <property type="match status" value="1"/>
</dbReference>
<proteinExistence type="predicted"/>
<dbReference type="InterPro" id="IPR005197">
    <property type="entry name" value="Glyco_hydro_71"/>
</dbReference>
<dbReference type="Gene3D" id="3.20.20.80">
    <property type="entry name" value="Glycosidases"/>
    <property type="match status" value="1"/>
</dbReference>
<dbReference type="GO" id="GO:0051118">
    <property type="term" value="F:glucan endo-1,3-alpha-glucosidase activity"/>
    <property type="evidence" value="ECO:0007669"/>
    <property type="project" value="InterPro"/>
</dbReference>
<dbReference type="AlphaFoldDB" id="A0A3M7GTY1"/>